<feature type="non-terminal residue" evidence="2">
    <location>
        <position position="605"/>
    </location>
</feature>
<comment type="caution">
    <text evidence="2">The sequence shown here is derived from an EMBL/GenBank/DDBJ whole genome shotgun (WGS) entry which is preliminary data.</text>
</comment>
<feature type="transmembrane region" description="Helical" evidence="1">
    <location>
        <begin position="190"/>
        <end position="206"/>
    </location>
</feature>
<organism evidence="2 3">
    <name type="scientific">Streblomastix strix</name>
    <dbReference type="NCBI Taxonomy" id="222440"/>
    <lineage>
        <taxon>Eukaryota</taxon>
        <taxon>Metamonada</taxon>
        <taxon>Preaxostyla</taxon>
        <taxon>Oxymonadida</taxon>
        <taxon>Streblomastigidae</taxon>
        <taxon>Streblomastix</taxon>
    </lineage>
</organism>
<feature type="transmembrane region" description="Helical" evidence="1">
    <location>
        <begin position="146"/>
        <end position="170"/>
    </location>
</feature>
<feature type="non-terminal residue" evidence="2">
    <location>
        <position position="1"/>
    </location>
</feature>
<gene>
    <name evidence="2" type="ORF">EZS28_040887</name>
</gene>
<reference evidence="2 3" key="1">
    <citation type="submission" date="2019-03" db="EMBL/GenBank/DDBJ databases">
        <title>Single cell metagenomics reveals metabolic interactions within the superorganism composed of flagellate Streblomastix strix and complex community of Bacteroidetes bacteria on its surface.</title>
        <authorList>
            <person name="Treitli S.C."/>
            <person name="Kolisko M."/>
            <person name="Husnik F."/>
            <person name="Keeling P."/>
            <person name="Hampl V."/>
        </authorList>
    </citation>
    <scope>NUCLEOTIDE SEQUENCE [LARGE SCALE GENOMIC DNA]</scope>
    <source>
        <strain evidence="2">ST1C</strain>
    </source>
</reference>
<dbReference type="EMBL" id="SNRW01022719">
    <property type="protein sequence ID" value="KAA6363586.1"/>
    <property type="molecule type" value="Genomic_DNA"/>
</dbReference>
<evidence type="ECO:0000313" key="3">
    <source>
        <dbReference type="Proteomes" id="UP000324800"/>
    </source>
</evidence>
<dbReference type="InterPro" id="IPR011050">
    <property type="entry name" value="Pectin_lyase_fold/virulence"/>
</dbReference>
<sequence>MLNMLDTTTWANGNQSVVIAVTTSELAIVNQVKKKAYAQPTSLHPSRLRYPKIVVMHFVATYESQIHRAFIPPLANISSRKATNSLKGEYFEEVCESDTQQNMKRTVHPNNKQDSSIDNLFYGISHNKILDQYPQLRSLNASLLDIIFGVSSYLVLLHFLIHVIFSYLIWSTQAQFCKHQKKMNKNNRNIKLLVYLLVFISIYSIFNVSANNYITHDNAISPSTLNSTSSTPLNLLNVNMTDINSNIISSSEFIQSSKQSNDDIQFYIRDDGIDSGSLCSSTSPCKTISYILTIDPPFGFVRDSNSAIINLKSSSSDQTGISLDRNTKLALNIIIQSEEYFSNPAEYTKQSIHTSLFDTTLFTISNTGRLKLFGLHFNNLNPSSTVTNPLISISQSYDNLNPQVTIKDCIFEQINPESNSLSHSLIITSGGTLLIENTLIQNYEFINGQKFIELGSSGFYLVDIVSTEFKNINQISTSNNDGGAAIAGSQGDGVLLRMRDQCKFTDITSTDGNGGALCITGWYGSTEISNSTFIRCKGRSGGAVYASKAIRASITIDNQCYFKDCESNSQNEEDSGGAIFIVIQISGGQLYIRNSQFDGCKGNSN</sequence>
<keyword evidence="1" id="KW-0472">Membrane</keyword>
<accession>A0A5J4TYN7</accession>
<protein>
    <recommendedName>
        <fullName evidence="4">Right handed beta helix domain-containing protein</fullName>
    </recommendedName>
</protein>
<evidence type="ECO:0000256" key="1">
    <source>
        <dbReference type="SAM" id="Phobius"/>
    </source>
</evidence>
<keyword evidence="1" id="KW-1133">Transmembrane helix</keyword>
<dbReference type="AlphaFoldDB" id="A0A5J4TYN7"/>
<evidence type="ECO:0008006" key="4">
    <source>
        <dbReference type="Google" id="ProtNLM"/>
    </source>
</evidence>
<keyword evidence="1" id="KW-0812">Transmembrane</keyword>
<dbReference type="SUPFAM" id="SSF51126">
    <property type="entry name" value="Pectin lyase-like"/>
    <property type="match status" value="1"/>
</dbReference>
<evidence type="ECO:0000313" key="2">
    <source>
        <dbReference type="EMBL" id="KAA6363586.1"/>
    </source>
</evidence>
<dbReference type="Proteomes" id="UP000324800">
    <property type="component" value="Unassembled WGS sequence"/>
</dbReference>
<proteinExistence type="predicted"/>
<name>A0A5J4TYN7_9EUKA</name>